<feature type="transmembrane region" description="Helical" evidence="1">
    <location>
        <begin position="94"/>
        <end position="116"/>
    </location>
</feature>
<reference evidence="2 3" key="1">
    <citation type="submission" date="2016-10" db="EMBL/GenBank/DDBJ databases">
        <authorList>
            <person name="de Groot N.N."/>
        </authorList>
    </citation>
    <scope>NUCLEOTIDE SEQUENCE [LARGE SCALE GENOMIC DNA]</scope>
    <source>
        <strain evidence="2 3">DSM 45434</strain>
    </source>
</reference>
<evidence type="ECO:0008006" key="4">
    <source>
        <dbReference type="Google" id="ProtNLM"/>
    </source>
</evidence>
<dbReference type="EMBL" id="LT629765">
    <property type="protein sequence ID" value="SDS66675.1"/>
    <property type="molecule type" value="Genomic_DNA"/>
</dbReference>
<dbReference type="OrthoDB" id="4427624at2"/>
<keyword evidence="1" id="KW-1133">Transmembrane helix</keyword>
<dbReference type="eggNOG" id="COG4200">
    <property type="taxonomic scope" value="Bacteria"/>
</dbReference>
<feature type="transmembrane region" description="Helical" evidence="1">
    <location>
        <begin position="410"/>
        <end position="429"/>
    </location>
</feature>
<gene>
    <name evidence="2" type="ORF">SAMN04488539_2131</name>
</gene>
<proteinExistence type="predicted"/>
<feature type="transmembrane region" description="Helical" evidence="1">
    <location>
        <begin position="128"/>
        <end position="148"/>
    </location>
</feature>
<dbReference type="RefSeq" id="WP_019193649.1">
    <property type="nucleotide sequence ID" value="NZ_LT629765.1"/>
</dbReference>
<feature type="transmembrane region" description="Helical" evidence="1">
    <location>
        <begin position="449"/>
        <end position="468"/>
    </location>
</feature>
<dbReference type="STRING" id="1203190.GCA_000312345_00799"/>
<name>A0A1H1U2B3_9CORY</name>
<feature type="transmembrane region" description="Helical" evidence="1">
    <location>
        <begin position="384"/>
        <end position="403"/>
    </location>
</feature>
<feature type="transmembrane region" description="Helical" evidence="1">
    <location>
        <begin position="155"/>
        <end position="175"/>
    </location>
</feature>
<evidence type="ECO:0000313" key="2">
    <source>
        <dbReference type="EMBL" id="SDS66675.1"/>
    </source>
</evidence>
<dbReference type="AlphaFoldDB" id="A0A1H1U2B3"/>
<keyword evidence="1" id="KW-0472">Membrane</keyword>
<keyword evidence="1" id="KW-0812">Transmembrane</keyword>
<feature type="transmembrane region" description="Helical" evidence="1">
    <location>
        <begin position="280"/>
        <end position="306"/>
    </location>
</feature>
<evidence type="ECO:0000256" key="1">
    <source>
        <dbReference type="SAM" id="Phobius"/>
    </source>
</evidence>
<accession>A0A1H1U2B3</accession>
<feature type="transmembrane region" description="Helical" evidence="1">
    <location>
        <begin position="312"/>
        <end position="330"/>
    </location>
</feature>
<protein>
    <recommendedName>
        <fullName evidence="4">ABC-2 type transport system permease protein</fullName>
    </recommendedName>
</protein>
<dbReference type="Proteomes" id="UP000182237">
    <property type="component" value="Chromosome I"/>
</dbReference>
<keyword evidence="3" id="KW-1185">Reference proteome</keyword>
<evidence type="ECO:0000313" key="3">
    <source>
        <dbReference type="Proteomes" id="UP000182237"/>
    </source>
</evidence>
<feature type="transmembrane region" description="Helical" evidence="1">
    <location>
        <begin position="351"/>
        <end position="372"/>
    </location>
</feature>
<organism evidence="2 3">
    <name type="scientific">Corynebacterium timonense</name>
    <dbReference type="NCBI Taxonomy" id="441500"/>
    <lineage>
        <taxon>Bacteria</taxon>
        <taxon>Bacillati</taxon>
        <taxon>Actinomycetota</taxon>
        <taxon>Actinomycetes</taxon>
        <taxon>Mycobacteriales</taxon>
        <taxon>Corynebacteriaceae</taxon>
        <taxon>Corynebacterium</taxon>
    </lineage>
</organism>
<feature type="transmembrane region" description="Helical" evidence="1">
    <location>
        <begin position="217"/>
        <end position="241"/>
    </location>
</feature>
<feature type="transmembrane region" description="Helical" evidence="1">
    <location>
        <begin position="51"/>
        <end position="73"/>
    </location>
</feature>
<sequence>MSRYLSAELLRARGSALQWLPLLAVPLVLVTYALASVTDPREDAVGVLMWQAIYLTGLAAPLAALFGAVAEAREKKARCGGTQWRPVSMRRQRAARLAVVLLSLAVFHVLNFGGTWLLTVSRPGSGTILLLGALAFAGAIGLAGLGAALARVSNLIVAVAVFFVWQIVGTLKPFAEGEHWWVWPMSWPVRLVLPVLGVHQNAVPLEPGSPLAAEKPWLALGLCIALAAVSAAAAVFTPGWTGRGRGRREAKSAVSAAVHAPAVARRGSGRPRPLRAMTSAGLTPALAGCVALSVVAMGLTCLIYPASYVHGLFSFVVLPLGAGLLPVLVWPQVEGAWAVMRAEYARSARVLLLWCLLCALAVCFAASLFGLAAGGTLVDEARRFLVAALVGYVVLLLSFLVLLRAGAAAAVATVVVLAIFSVTLGGDVLAQTPLWIVALPSWPETAEGAGRLGTALALGGALAVLLHWRAERALGRRVG</sequence>